<comment type="caution">
    <text evidence="1">The sequence shown here is derived from an EMBL/GenBank/DDBJ whole genome shotgun (WGS) entry which is preliminary data.</text>
</comment>
<dbReference type="AlphaFoldDB" id="A0A2M7D8M4"/>
<gene>
    <name evidence="1" type="ORF">COS26_00455</name>
</gene>
<evidence type="ECO:0008006" key="3">
    <source>
        <dbReference type="Google" id="ProtNLM"/>
    </source>
</evidence>
<dbReference type="Proteomes" id="UP000230304">
    <property type="component" value="Unassembled WGS sequence"/>
</dbReference>
<organism evidence="1 2">
    <name type="scientific">Candidatus Nealsonbacteria bacterium CG02_land_8_20_14_3_00_40_11</name>
    <dbReference type="NCBI Taxonomy" id="1974700"/>
    <lineage>
        <taxon>Bacteria</taxon>
        <taxon>Candidatus Nealsoniibacteriota</taxon>
    </lineage>
</organism>
<accession>A0A2M7D8M4</accession>
<evidence type="ECO:0000313" key="2">
    <source>
        <dbReference type="Proteomes" id="UP000230304"/>
    </source>
</evidence>
<sequence length="279" mass="32963">MDKINTRYWRIAPGQGGFLWAEQRDNNCIAVGWNRMGNLTKFKTKEKFEKQFLSIYGKKRKRAANELWRFYSKIKEGDRILANSGKYIFGIGTVVKGGYKFNKYLYYQHSQPVKWELKFWSPANAEELGLTSSLLRRIRAILTISELEPNDWETIREKLEKTNNPFKTISEFEGLSRAPETEQEVIVLFSKLSRLSLKMKIESVGTRFPDALIKVKQEDIWQTKSAEFELYSSSFKSHMKDYKKDPKRCDMIICWEDDWKDKPKDLKVVELKKELEKII</sequence>
<proteinExistence type="predicted"/>
<protein>
    <recommendedName>
        <fullName evidence="3">EVE domain-containing protein</fullName>
    </recommendedName>
</protein>
<reference evidence="2" key="1">
    <citation type="submission" date="2017-09" db="EMBL/GenBank/DDBJ databases">
        <title>Depth-based differentiation of microbial function through sediment-hosted aquifers and enrichment of novel symbionts in the deep terrestrial subsurface.</title>
        <authorList>
            <person name="Probst A.J."/>
            <person name="Ladd B."/>
            <person name="Jarett J.K."/>
            <person name="Geller-Mcgrath D.E."/>
            <person name="Sieber C.M.K."/>
            <person name="Emerson J.B."/>
            <person name="Anantharaman K."/>
            <person name="Thomas B.C."/>
            <person name="Malmstrom R."/>
            <person name="Stieglmeier M."/>
            <person name="Klingl A."/>
            <person name="Woyke T."/>
            <person name="Ryan C.M."/>
            <person name="Banfield J.F."/>
        </authorList>
    </citation>
    <scope>NUCLEOTIDE SEQUENCE [LARGE SCALE GENOMIC DNA]</scope>
</reference>
<evidence type="ECO:0000313" key="1">
    <source>
        <dbReference type="EMBL" id="PIV43478.1"/>
    </source>
</evidence>
<name>A0A2M7D8M4_9BACT</name>
<dbReference type="EMBL" id="PEUA01000010">
    <property type="protein sequence ID" value="PIV43478.1"/>
    <property type="molecule type" value="Genomic_DNA"/>
</dbReference>